<sequence length="210" mass="24270">MPKVLDPKESYTFSKYFDLPYSPEDILADLGCTIERSDREDLPYTQCELDWLAELTQSMRRRLKRVNTTTEQARREALIFPLLDQICDFLDYSINIEYTVNVSNWLKGSLDYYIPSPSNLLIIEAKQSDLTKGFTQLAVELIALDRWVESENPILYGAVSTGEIWRFGLYDRAAHHVVEYLPLHPVPQDLEFVTRTIIGILQGEAKKMQS</sequence>
<comment type="caution">
    <text evidence="1">The sequence shown here is derived from an EMBL/GenBank/DDBJ whole genome shotgun (WGS) entry which is preliminary data.</text>
</comment>
<proteinExistence type="predicted"/>
<dbReference type="RefSeq" id="WP_190835471.1">
    <property type="nucleotide sequence ID" value="NZ_CAWPPI010000093.1"/>
</dbReference>
<evidence type="ECO:0000313" key="1">
    <source>
        <dbReference type="EMBL" id="MBD2776399.1"/>
    </source>
</evidence>
<accession>A0A8J7C803</accession>
<reference evidence="1" key="1">
    <citation type="submission" date="2020-09" db="EMBL/GenBank/DDBJ databases">
        <title>Iningainema tapete sp. nov. (Scytonemataceae, Cyanobacteria) from greenhouses in central Florida (USA) produces two types of nodularin with biosynthetic potential for microcystin-LR and anabaenopeptins.</title>
        <authorList>
            <person name="Berthold D.E."/>
            <person name="Lefler F.W."/>
            <person name="Huang I.-S."/>
            <person name="Abdulla H."/>
            <person name="Zimba P.V."/>
            <person name="Laughinghouse H.D. IV."/>
        </authorList>
    </citation>
    <scope>NUCLEOTIDE SEQUENCE</scope>
    <source>
        <strain evidence="1">BLCCT55</strain>
    </source>
</reference>
<organism evidence="1 2">
    <name type="scientific">Iningainema tapete BLCC-T55</name>
    <dbReference type="NCBI Taxonomy" id="2748662"/>
    <lineage>
        <taxon>Bacteria</taxon>
        <taxon>Bacillati</taxon>
        <taxon>Cyanobacteriota</taxon>
        <taxon>Cyanophyceae</taxon>
        <taxon>Nostocales</taxon>
        <taxon>Scytonemataceae</taxon>
        <taxon>Iningainema tapete</taxon>
    </lineage>
</organism>
<keyword evidence="2" id="KW-1185">Reference proteome</keyword>
<evidence type="ECO:0008006" key="3">
    <source>
        <dbReference type="Google" id="ProtNLM"/>
    </source>
</evidence>
<dbReference type="AlphaFoldDB" id="A0A8J7C803"/>
<dbReference type="EMBL" id="JACXAE010000093">
    <property type="protein sequence ID" value="MBD2776399.1"/>
    <property type="molecule type" value="Genomic_DNA"/>
</dbReference>
<name>A0A8J7C803_9CYAN</name>
<protein>
    <recommendedName>
        <fullName evidence="3">Type I restriction enzyme R protein N-terminal domain-containing protein</fullName>
    </recommendedName>
</protein>
<evidence type="ECO:0000313" key="2">
    <source>
        <dbReference type="Proteomes" id="UP000629098"/>
    </source>
</evidence>
<gene>
    <name evidence="1" type="ORF">ICL16_31175</name>
</gene>
<dbReference type="Proteomes" id="UP000629098">
    <property type="component" value="Unassembled WGS sequence"/>
</dbReference>